<dbReference type="Proteomes" id="UP001230504">
    <property type="component" value="Unassembled WGS sequence"/>
</dbReference>
<dbReference type="FunFam" id="2.60.40.420:FF:000038">
    <property type="entry name" value="Extracellular dihydrogeodin oxidase/laccase"/>
    <property type="match status" value="1"/>
</dbReference>
<sequence length="593" mass="64775">MVALQNAKNFGSWLLSTQAALSQDKTNGKSPLGTIGAPKLPPFLTNNPLPQGKPWGPLTVDGTNPYSTWPNTGVTRNYDFTVSRGTIAPDGYERSVLLVNGAFPGPTIEANWGDWIEVKVTNNITTGTPEGTALHWHGFLQKGTQYEDGVPAVSMCPIAPGQTYTYRFQASLYGTTWYHSHYSSQYAGGLVGPMVIYGPGKLSADIDLGPVMLSDWYHEQYYDLLEDILKVGASGLVFSVNNLINGKNNFNCSDVTPGDSTKCTPNAGVSKFKFQTGKTHRLRLINAGAEGTQRFSIDDHTLTVIANDFVPVEPYDTKVVTLGVGQRTDILVKATGNANSAYWMRSNISSCSLTNQPFGLAAIYYDKADESKVPTSQAWDVADPGTCVNDDLSLTKPVFKMAPANVPVTRNLEIKLFRNDSGIIQWSLGGEDFRGDYNSPTLHQAIKGNLTFDAEWNVDNYSNNGSIRVVISNNSPAAHPMHLHGFNMYVLAEGPGLTWDGTITDPQNPQRRDVQLVRANGHMVLQIDTADNPGVWPFHCHIAWHASAGLFSQFLVQPEKVAQIKLPQAAVDTCNQWQAWTSKNIADQIDSGL</sequence>
<dbReference type="AlphaFoldDB" id="A0AAD8PLP5"/>
<dbReference type="PANTHER" id="PTHR11709">
    <property type="entry name" value="MULTI-COPPER OXIDASE"/>
    <property type="match status" value="1"/>
</dbReference>
<keyword evidence="4" id="KW-0677">Repeat</keyword>
<evidence type="ECO:0000256" key="3">
    <source>
        <dbReference type="ARBA" id="ARBA00022729"/>
    </source>
</evidence>
<dbReference type="PROSITE" id="PS00079">
    <property type="entry name" value="MULTICOPPER_OXIDASE1"/>
    <property type="match status" value="1"/>
</dbReference>
<dbReference type="Pfam" id="PF00394">
    <property type="entry name" value="Cu-oxidase"/>
    <property type="match status" value="1"/>
</dbReference>
<feature type="domain" description="Plastocyanin-like" evidence="9">
    <location>
        <begin position="444"/>
        <end position="559"/>
    </location>
</feature>
<dbReference type="CDD" id="cd13901">
    <property type="entry name" value="CuRO_3_MaLCC_like"/>
    <property type="match status" value="1"/>
</dbReference>
<evidence type="ECO:0000313" key="11">
    <source>
        <dbReference type="EMBL" id="KAK1569901.1"/>
    </source>
</evidence>
<evidence type="ECO:0000256" key="1">
    <source>
        <dbReference type="ARBA" id="ARBA00010609"/>
    </source>
</evidence>
<dbReference type="Pfam" id="PF07731">
    <property type="entry name" value="Cu-oxidase_2"/>
    <property type="match status" value="1"/>
</dbReference>
<dbReference type="InterPro" id="IPR008972">
    <property type="entry name" value="Cupredoxin"/>
</dbReference>
<dbReference type="InterPro" id="IPR011707">
    <property type="entry name" value="Cu-oxidase-like_N"/>
</dbReference>
<protein>
    <submittedName>
        <fullName evidence="11">Multicopper oxidase</fullName>
    </submittedName>
</protein>
<comment type="caution">
    <text evidence="11">The sequence shown here is derived from an EMBL/GenBank/DDBJ whole genome shotgun (WGS) entry which is preliminary data.</text>
</comment>
<dbReference type="EMBL" id="JAHLJV010000119">
    <property type="protein sequence ID" value="KAK1569901.1"/>
    <property type="molecule type" value="Genomic_DNA"/>
</dbReference>
<keyword evidence="12" id="KW-1185">Reference proteome</keyword>
<proteinExistence type="inferred from homology"/>
<reference evidence="11" key="1">
    <citation type="submission" date="2021-06" db="EMBL/GenBank/DDBJ databases">
        <title>Comparative genomics, transcriptomics and evolutionary studies reveal genomic signatures of adaptation to plant cell wall in hemibiotrophic fungi.</title>
        <authorList>
            <consortium name="DOE Joint Genome Institute"/>
            <person name="Baroncelli R."/>
            <person name="Diaz J.F."/>
            <person name="Benocci T."/>
            <person name="Peng M."/>
            <person name="Battaglia E."/>
            <person name="Haridas S."/>
            <person name="Andreopoulos W."/>
            <person name="Labutti K."/>
            <person name="Pangilinan J."/>
            <person name="Floch G.L."/>
            <person name="Makela M.R."/>
            <person name="Henrissat B."/>
            <person name="Grigoriev I.V."/>
            <person name="Crouch J.A."/>
            <person name="De Vries R.P."/>
            <person name="Sukno S.A."/>
            <person name="Thon M.R."/>
        </authorList>
    </citation>
    <scope>NUCLEOTIDE SEQUENCE</scope>
    <source>
        <strain evidence="11">CBS 125086</strain>
    </source>
</reference>
<name>A0AAD8PLP5_9PEZI</name>
<dbReference type="PANTHER" id="PTHR11709:SF145">
    <property type="entry name" value="LCC1"/>
    <property type="match status" value="1"/>
</dbReference>
<keyword evidence="7" id="KW-0325">Glycoprotein</keyword>
<keyword evidence="2" id="KW-0479">Metal-binding</keyword>
<keyword evidence="6" id="KW-0186">Copper</keyword>
<dbReference type="CDD" id="cd13880">
    <property type="entry name" value="CuRO_2_MaLCC_like"/>
    <property type="match status" value="1"/>
</dbReference>
<dbReference type="GO" id="GO:0005507">
    <property type="term" value="F:copper ion binding"/>
    <property type="evidence" value="ECO:0007669"/>
    <property type="project" value="InterPro"/>
</dbReference>
<evidence type="ECO:0000256" key="7">
    <source>
        <dbReference type="ARBA" id="ARBA00023180"/>
    </source>
</evidence>
<dbReference type="InterPro" id="IPR011706">
    <property type="entry name" value="Cu-oxidase_C"/>
</dbReference>
<accession>A0AAD8PLP5</accession>
<comment type="similarity">
    <text evidence="1">Belongs to the multicopper oxidase family.</text>
</comment>
<dbReference type="RefSeq" id="XP_060408092.1">
    <property type="nucleotide sequence ID" value="XM_060560398.1"/>
</dbReference>
<evidence type="ECO:0000259" key="8">
    <source>
        <dbReference type="Pfam" id="PF00394"/>
    </source>
</evidence>
<dbReference type="FunFam" id="2.60.40.420:FF:000021">
    <property type="entry name" value="Extracellular dihydrogeodin oxidase/laccase"/>
    <property type="match status" value="1"/>
</dbReference>
<dbReference type="InterPro" id="IPR033138">
    <property type="entry name" value="Cu_oxidase_CS"/>
</dbReference>
<gene>
    <name evidence="11" type="ORF">LY79DRAFT_584395</name>
</gene>
<dbReference type="Gene3D" id="2.60.40.420">
    <property type="entry name" value="Cupredoxins - blue copper proteins"/>
    <property type="match status" value="3"/>
</dbReference>
<dbReference type="GO" id="GO:0016491">
    <property type="term" value="F:oxidoreductase activity"/>
    <property type="evidence" value="ECO:0007669"/>
    <property type="project" value="UniProtKB-KW"/>
</dbReference>
<dbReference type="SUPFAM" id="SSF49503">
    <property type="entry name" value="Cupredoxins"/>
    <property type="match status" value="3"/>
</dbReference>
<keyword evidence="3" id="KW-0732">Signal</keyword>
<dbReference type="GeneID" id="85444638"/>
<evidence type="ECO:0000259" key="10">
    <source>
        <dbReference type="Pfam" id="PF07732"/>
    </source>
</evidence>
<organism evidence="11 12">
    <name type="scientific">Colletotrichum navitas</name>
    <dbReference type="NCBI Taxonomy" id="681940"/>
    <lineage>
        <taxon>Eukaryota</taxon>
        <taxon>Fungi</taxon>
        <taxon>Dikarya</taxon>
        <taxon>Ascomycota</taxon>
        <taxon>Pezizomycotina</taxon>
        <taxon>Sordariomycetes</taxon>
        <taxon>Hypocreomycetidae</taxon>
        <taxon>Glomerellales</taxon>
        <taxon>Glomerellaceae</taxon>
        <taxon>Colletotrichum</taxon>
        <taxon>Colletotrichum graminicola species complex</taxon>
    </lineage>
</organism>
<dbReference type="CDD" id="cd13854">
    <property type="entry name" value="CuRO_1_MaLCC_like"/>
    <property type="match status" value="1"/>
</dbReference>
<evidence type="ECO:0000259" key="9">
    <source>
        <dbReference type="Pfam" id="PF07731"/>
    </source>
</evidence>
<evidence type="ECO:0000256" key="2">
    <source>
        <dbReference type="ARBA" id="ARBA00022723"/>
    </source>
</evidence>
<dbReference type="PROSITE" id="PS00080">
    <property type="entry name" value="MULTICOPPER_OXIDASE2"/>
    <property type="match status" value="1"/>
</dbReference>
<keyword evidence="5" id="KW-0560">Oxidoreductase</keyword>
<feature type="domain" description="Plastocyanin-like" evidence="10">
    <location>
        <begin position="82"/>
        <end position="199"/>
    </location>
</feature>
<dbReference type="Pfam" id="PF07732">
    <property type="entry name" value="Cu-oxidase_3"/>
    <property type="match status" value="1"/>
</dbReference>
<dbReference type="InterPro" id="IPR002355">
    <property type="entry name" value="Cu_oxidase_Cu_BS"/>
</dbReference>
<evidence type="ECO:0000256" key="6">
    <source>
        <dbReference type="ARBA" id="ARBA00023008"/>
    </source>
</evidence>
<feature type="domain" description="Plastocyanin-like" evidence="8">
    <location>
        <begin position="210"/>
        <end position="365"/>
    </location>
</feature>
<dbReference type="InterPro" id="IPR045087">
    <property type="entry name" value="Cu-oxidase_fam"/>
</dbReference>
<evidence type="ECO:0000313" key="12">
    <source>
        <dbReference type="Proteomes" id="UP001230504"/>
    </source>
</evidence>
<evidence type="ECO:0000256" key="4">
    <source>
        <dbReference type="ARBA" id="ARBA00022737"/>
    </source>
</evidence>
<dbReference type="InterPro" id="IPR001117">
    <property type="entry name" value="Cu-oxidase_2nd"/>
</dbReference>
<evidence type="ECO:0000256" key="5">
    <source>
        <dbReference type="ARBA" id="ARBA00023002"/>
    </source>
</evidence>